<sequence>MQDYRVWERLVLFKDRVFPTSSPIKPYSKNSMIRRWQVTQRNKYDLHSPSGLLQPLSISDKVWDDIGLDFIGGLPVSEGKTSIMVVVDRLAKHGHFFALSHLYTAKKIAEVFVSGVMKLHGVPISIISDRDPIFPTTKTVGEVLSLGRILVIVEVGVVAYRLALPVESKVHPVFHVSLLKWKVGDMTQASSTLPPFSEDNCPKLEPLHILNYRWVKRGSKFVTEALVQWKLLPPKDATWEGAKQLQQQFPHINLGDKVPFQGGANDDTQPMPRWSRRPH</sequence>
<dbReference type="Proteomes" id="UP001234297">
    <property type="component" value="Chromosome 3"/>
</dbReference>
<protein>
    <submittedName>
        <fullName evidence="1">Uncharacterized protein</fullName>
    </submittedName>
</protein>
<dbReference type="EMBL" id="CM056811">
    <property type="protein sequence ID" value="KAJ8636446.1"/>
    <property type="molecule type" value="Genomic_DNA"/>
</dbReference>
<evidence type="ECO:0000313" key="1">
    <source>
        <dbReference type="EMBL" id="KAJ8636446.1"/>
    </source>
</evidence>
<reference evidence="1 2" key="1">
    <citation type="journal article" date="2022" name="Hortic Res">
        <title>A haplotype resolved chromosomal level avocado genome allows analysis of novel avocado genes.</title>
        <authorList>
            <person name="Nath O."/>
            <person name="Fletcher S.J."/>
            <person name="Hayward A."/>
            <person name="Shaw L.M."/>
            <person name="Masouleh A.K."/>
            <person name="Furtado A."/>
            <person name="Henry R.J."/>
            <person name="Mitter N."/>
        </authorList>
    </citation>
    <scope>NUCLEOTIDE SEQUENCE [LARGE SCALE GENOMIC DNA]</scope>
    <source>
        <strain evidence="2">cv. Hass</strain>
    </source>
</reference>
<gene>
    <name evidence="1" type="ORF">MRB53_010713</name>
</gene>
<proteinExistence type="predicted"/>
<evidence type="ECO:0000313" key="2">
    <source>
        <dbReference type="Proteomes" id="UP001234297"/>
    </source>
</evidence>
<keyword evidence="2" id="KW-1185">Reference proteome</keyword>
<name>A0ACC2LSH6_PERAE</name>
<accession>A0ACC2LSH6</accession>
<comment type="caution">
    <text evidence="1">The sequence shown here is derived from an EMBL/GenBank/DDBJ whole genome shotgun (WGS) entry which is preliminary data.</text>
</comment>
<organism evidence="1 2">
    <name type="scientific">Persea americana</name>
    <name type="common">Avocado</name>
    <dbReference type="NCBI Taxonomy" id="3435"/>
    <lineage>
        <taxon>Eukaryota</taxon>
        <taxon>Viridiplantae</taxon>
        <taxon>Streptophyta</taxon>
        <taxon>Embryophyta</taxon>
        <taxon>Tracheophyta</taxon>
        <taxon>Spermatophyta</taxon>
        <taxon>Magnoliopsida</taxon>
        <taxon>Magnoliidae</taxon>
        <taxon>Laurales</taxon>
        <taxon>Lauraceae</taxon>
        <taxon>Persea</taxon>
    </lineage>
</organism>